<accession>A0A1R1MJQ5</accession>
<dbReference type="Proteomes" id="UP000187408">
    <property type="component" value="Unassembled WGS sequence"/>
</dbReference>
<evidence type="ECO:0000256" key="1">
    <source>
        <dbReference type="SAM" id="Phobius"/>
    </source>
</evidence>
<reference evidence="3 4" key="1">
    <citation type="submission" date="2016-10" db="EMBL/GenBank/DDBJ databases">
        <title>Genome sequence of a sulfur-reducing bacterium Desulfurobacterium indicum K6013.</title>
        <authorList>
            <person name="Cao J."/>
            <person name="Shao Z."/>
            <person name="Alain K."/>
            <person name="Jebbar M."/>
        </authorList>
    </citation>
    <scope>NUCLEOTIDE SEQUENCE [LARGE SCALE GENOMIC DNA]</scope>
    <source>
        <strain evidence="3 4">K6013</strain>
    </source>
</reference>
<dbReference type="EMBL" id="MOEN01000034">
    <property type="protein sequence ID" value="OMH39989.1"/>
    <property type="molecule type" value="Genomic_DNA"/>
</dbReference>
<name>A0A1R1MJQ5_9BACT</name>
<sequence length="400" mass="47643">MVKRKGAFKVNLSTATILIMFIFIASGYFFIKAQMNFELNLKKRFFEHKYKYLSQMIKITKKWLLSEALMISKDSSVKESYIENNPEIIKKQFKPFWEKLHKDFAVEEMHFFKYPEVNWFSFAKMTSNHYNVKEREDILWIQSAFKPAVYFYICKRFPGLRASYPISINGKVLGAFSFGIHIETLRKILKEPINAKVFYLLDKSILKRNLEKKTYEKLLRKVSFSDNMYFYFHIKEGFSNEALKRGFYEKGAFFYVFYPLKDEKGNVLGYIGIKKDFSSIFSHTKKTTLVVLFAFLTVFAIIFLGSLLNIYHLKQQRKEVLYLLRLLRRRQFDELETYYFSSKPTGDVNDEIRRNIYEIGVTLKKYIDLLCQRLKEASQKAFVDPLTNTNNRYGSVRYFV</sequence>
<evidence type="ECO:0000313" key="4">
    <source>
        <dbReference type="Proteomes" id="UP000187408"/>
    </source>
</evidence>
<organism evidence="3 4">
    <name type="scientific">Desulfurobacterium indicum</name>
    <dbReference type="NCBI Taxonomy" id="1914305"/>
    <lineage>
        <taxon>Bacteria</taxon>
        <taxon>Pseudomonadati</taxon>
        <taxon>Aquificota</taxon>
        <taxon>Aquificia</taxon>
        <taxon>Desulfurobacteriales</taxon>
        <taxon>Desulfurobacteriaceae</taxon>
        <taxon>Desulfurobacterium</taxon>
    </lineage>
</organism>
<feature type="transmembrane region" description="Helical" evidence="1">
    <location>
        <begin position="289"/>
        <end position="311"/>
    </location>
</feature>
<protein>
    <recommendedName>
        <fullName evidence="2">Double Cache domain-containing protein</fullName>
    </recommendedName>
</protein>
<feature type="domain" description="Double Cache" evidence="2">
    <location>
        <begin position="47"/>
        <end position="278"/>
    </location>
</feature>
<gene>
    <name evidence="3" type="ORF">BLW93_07555</name>
</gene>
<dbReference type="Pfam" id="PF14827">
    <property type="entry name" value="dCache_3"/>
    <property type="match status" value="1"/>
</dbReference>
<dbReference type="OrthoDB" id="9772835at2"/>
<evidence type="ECO:0000259" key="2">
    <source>
        <dbReference type="Pfam" id="PF14827"/>
    </source>
</evidence>
<keyword evidence="1" id="KW-0812">Transmembrane</keyword>
<dbReference type="AlphaFoldDB" id="A0A1R1MJQ5"/>
<keyword evidence="4" id="KW-1185">Reference proteome</keyword>
<evidence type="ECO:0000313" key="3">
    <source>
        <dbReference type="EMBL" id="OMH39989.1"/>
    </source>
</evidence>
<dbReference type="InterPro" id="IPR029150">
    <property type="entry name" value="dCache_3"/>
</dbReference>
<keyword evidence="1" id="KW-0472">Membrane</keyword>
<comment type="caution">
    <text evidence="3">The sequence shown here is derived from an EMBL/GenBank/DDBJ whole genome shotgun (WGS) entry which is preliminary data.</text>
</comment>
<keyword evidence="1" id="KW-1133">Transmembrane helix</keyword>
<feature type="transmembrane region" description="Helical" evidence="1">
    <location>
        <begin position="12"/>
        <end position="31"/>
    </location>
</feature>
<proteinExistence type="predicted"/>
<dbReference type="STRING" id="1914305.BLW93_07555"/>
<dbReference type="RefSeq" id="WP_076713486.1">
    <property type="nucleotide sequence ID" value="NZ_MOEN01000034.1"/>
</dbReference>